<name>A0A822Y7Z8_NELNU</name>
<comment type="caution">
    <text evidence="1">The sequence shown here is derived from an EMBL/GenBank/DDBJ whole genome shotgun (WGS) entry which is preliminary data.</text>
</comment>
<proteinExistence type="predicted"/>
<protein>
    <submittedName>
        <fullName evidence="1">Uncharacterized protein</fullName>
    </submittedName>
</protein>
<dbReference type="Proteomes" id="UP000607653">
    <property type="component" value="Unassembled WGS sequence"/>
</dbReference>
<gene>
    <name evidence="1" type="ORF">HUJ06_028613</name>
</gene>
<evidence type="ECO:0000313" key="1">
    <source>
        <dbReference type="EMBL" id="DAD27145.1"/>
    </source>
</evidence>
<keyword evidence="2" id="KW-1185">Reference proteome</keyword>
<organism evidence="1 2">
    <name type="scientific">Nelumbo nucifera</name>
    <name type="common">Sacred lotus</name>
    <dbReference type="NCBI Taxonomy" id="4432"/>
    <lineage>
        <taxon>Eukaryota</taxon>
        <taxon>Viridiplantae</taxon>
        <taxon>Streptophyta</taxon>
        <taxon>Embryophyta</taxon>
        <taxon>Tracheophyta</taxon>
        <taxon>Spermatophyta</taxon>
        <taxon>Magnoliopsida</taxon>
        <taxon>Proteales</taxon>
        <taxon>Nelumbonaceae</taxon>
        <taxon>Nelumbo</taxon>
    </lineage>
</organism>
<dbReference type="EMBL" id="DUZY01000002">
    <property type="protein sequence ID" value="DAD27145.1"/>
    <property type="molecule type" value="Genomic_DNA"/>
</dbReference>
<evidence type="ECO:0000313" key="2">
    <source>
        <dbReference type="Proteomes" id="UP000607653"/>
    </source>
</evidence>
<reference evidence="1 2" key="1">
    <citation type="journal article" date="2020" name="Mol. Biol. Evol.">
        <title>Distinct Expression and Methylation Patterns for Genes with Different Fates following a Single Whole-Genome Duplication in Flowering Plants.</title>
        <authorList>
            <person name="Shi T."/>
            <person name="Rahmani R.S."/>
            <person name="Gugger P.F."/>
            <person name="Wang M."/>
            <person name="Li H."/>
            <person name="Zhang Y."/>
            <person name="Li Z."/>
            <person name="Wang Q."/>
            <person name="Van de Peer Y."/>
            <person name="Marchal K."/>
            <person name="Chen J."/>
        </authorList>
    </citation>
    <scope>NUCLEOTIDE SEQUENCE [LARGE SCALE GENOMIC DNA]</scope>
    <source>
        <tissue evidence="1">Leaf</tissue>
    </source>
</reference>
<sequence length="49" mass="5766">MRTPQREELPAERRTNHTNALVAWWLFYLLLSLAVKSQDSSCWSEELTS</sequence>
<dbReference type="AlphaFoldDB" id="A0A822Y7Z8"/>
<accession>A0A822Y7Z8</accession>